<protein>
    <submittedName>
        <fullName evidence="4">AMP-binding protein</fullName>
    </submittedName>
</protein>
<dbReference type="InterPro" id="IPR020845">
    <property type="entry name" value="AMP-binding_CS"/>
</dbReference>
<name>A0ABV6YRD1_UNCC1</name>
<sequence length="552" mass="62578">MSKYNNLLECAYHWEQTSPQKVFLTQPLGGGIDNVKDYTWQETLDQARRMATYLQGMGLPDQSKIAICSKNCAHWIMADLAIWMAGFVSVPVFPVLTPDTVKYTLEHSESKLLFVGKLDPVWDTMKSGVPEDLPKIAFPLAPQNDHPKWDDIVEQNDPLKVPVDRSPDDLATIIYTSGSTGLPKGAMHDFRTLLECTEGLSEVVNPMSDDRYLSYLPIAHGMERWLGECVPLFCGEHVFYAESLDTFLQDLQRARPTLFLSVPRLWLKFQSGVLAKLPPKKFNLLMKIPVLKGIIKKKIVTQLGLDQVRFAGSGSAPLPKELMEWYRNLGLELLEGYGMTENFNYSHLSKPGHVRPGYIGTPYNDVECRISDLGEVEIKSPGNMMGYYKMPEETKASFTDDGFLKTGDRGEIDDEGRLKITGRTKEIFKTSKGKYIAPAPIENKLVNHHRIEMCLVSGSGNPQPHALIQLSEDSINAPRDEITPELEEHLSHINTLVEHHERLDFLVVITEAWLPENGFLTPTMKIKRNKIEEAFSTFVDKWYQSKNKVIWH</sequence>
<dbReference type="SUPFAM" id="SSF56801">
    <property type="entry name" value="Acetyl-CoA synthetase-like"/>
    <property type="match status" value="1"/>
</dbReference>
<dbReference type="EMBL" id="JBHPBY010000006">
    <property type="protein sequence ID" value="MFC1848762.1"/>
    <property type="molecule type" value="Genomic_DNA"/>
</dbReference>
<dbReference type="Gene3D" id="3.40.50.12780">
    <property type="entry name" value="N-terminal domain of ligase-like"/>
    <property type="match status" value="1"/>
</dbReference>
<evidence type="ECO:0000256" key="1">
    <source>
        <dbReference type="ARBA" id="ARBA00022741"/>
    </source>
</evidence>
<dbReference type="Pfam" id="PF00501">
    <property type="entry name" value="AMP-binding"/>
    <property type="match status" value="1"/>
</dbReference>
<dbReference type="InterPro" id="IPR000873">
    <property type="entry name" value="AMP-dep_synth/lig_dom"/>
</dbReference>
<evidence type="ECO:0000259" key="3">
    <source>
        <dbReference type="Pfam" id="PF00501"/>
    </source>
</evidence>
<organism evidence="4 5">
    <name type="scientific">candidate division CSSED10-310 bacterium</name>
    <dbReference type="NCBI Taxonomy" id="2855610"/>
    <lineage>
        <taxon>Bacteria</taxon>
        <taxon>Bacteria division CSSED10-310</taxon>
    </lineage>
</organism>
<dbReference type="PANTHER" id="PTHR43272">
    <property type="entry name" value="LONG-CHAIN-FATTY-ACID--COA LIGASE"/>
    <property type="match status" value="1"/>
</dbReference>
<dbReference type="Pfam" id="PF23562">
    <property type="entry name" value="AMP-binding_C_3"/>
    <property type="match status" value="1"/>
</dbReference>
<dbReference type="PROSITE" id="PS00455">
    <property type="entry name" value="AMP_BINDING"/>
    <property type="match status" value="1"/>
</dbReference>
<evidence type="ECO:0000256" key="2">
    <source>
        <dbReference type="ARBA" id="ARBA00022840"/>
    </source>
</evidence>
<comment type="caution">
    <text evidence="4">The sequence shown here is derived from an EMBL/GenBank/DDBJ whole genome shotgun (WGS) entry which is preliminary data.</text>
</comment>
<dbReference type="InterPro" id="IPR042099">
    <property type="entry name" value="ANL_N_sf"/>
</dbReference>
<dbReference type="PANTHER" id="PTHR43272:SF33">
    <property type="entry name" value="AMP-BINDING DOMAIN-CONTAINING PROTEIN-RELATED"/>
    <property type="match status" value="1"/>
</dbReference>
<gene>
    <name evidence="4" type="ORF">ACFL27_01020</name>
</gene>
<keyword evidence="1" id="KW-0547">Nucleotide-binding</keyword>
<evidence type="ECO:0000313" key="5">
    <source>
        <dbReference type="Proteomes" id="UP001594351"/>
    </source>
</evidence>
<dbReference type="Proteomes" id="UP001594351">
    <property type="component" value="Unassembled WGS sequence"/>
</dbReference>
<keyword evidence="5" id="KW-1185">Reference proteome</keyword>
<feature type="domain" description="AMP-dependent synthetase/ligase" evidence="3">
    <location>
        <begin position="15"/>
        <end position="388"/>
    </location>
</feature>
<evidence type="ECO:0000313" key="4">
    <source>
        <dbReference type="EMBL" id="MFC1848762.1"/>
    </source>
</evidence>
<accession>A0ABV6YRD1</accession>
<reference evidence="4 5" key="1">
    <citation type="submission" date="2024-09" db="EMBL/GenBank/DDBJ databases">
        <title>Laminarin stimulates single cell rates of sulfate reduction while oxygen inhibits transcriptomic activity in coastal marine sediment.</title>
        <authorList>
            <person name="Lindsay M."/>
            <person name="Orcutt B."/>
            <person name="Emerson D."/>
            <person name="Stepanauskas R."/>
            <person name="D'Angelo T."/>
        </authorList>
    </citation>
    <scope>NUCLEOTIDE SEQUENCE [LARGE SCALE GENOMIC DNA]</scope>
    <source>
        <strain evidence="4">SAG AM-311-K15</strain>
    </source>
</reference>
<keyword evidence="2" id="KW-0067">ATP-binding</keyword>
<proteinExistence type="predicted"/>